<dbReference type="Proteomes" id="UP000033934">
    <property type="component" value="Unassembled WGS sequence"/>
</dbReference>
<dbReference type="AlphaFoldDB" id="A0A0G0PBU5"/>
<dbReference type="SUPFAM" id="SSF88723">
    <property type="entry name" value="PIN domain-like"/>
    <property type="match status" value="1"/>
</dbReference>
<evidence type="ECO:0000313" key="2">
    <source>
        <dbReference type="EMBL" id="KKQ86756.1"/>
    </source>
</evidence>
<dbReference type="InterPro" id="IPR002716">
    <property type="entry name" value="PIN_dom"/>
</dbReference>
<evidence type="ECO:0000259" key="1">
    <source>
        <dbReference type="Pfam" id="PF01850"/>
    </source>
</evidence>
<dbReference type="InterPro" id="IPR029060">
    <property type="entry name" value="PIN-like_dom_sf"/>
</dbReference>
<dbReference type="GO" id="GO:0016075">
    <property type="term" value="P:rRNA catabolic process"/>
    <property type="evidence" value="ECO:0007669"/>
    <property type="project" value="TreeGrafter"/>
</dbReference>
<sequence>MKIFVDASFFVALAKKDDSCHQKAKEIINSISGVELYTAFYIIDEAATVLTIKTSKPEAVRFLNSIKQKDFPRKNTESKNAYLLISTSKNSVLKLS</sequence>
<protein>
    <recommendedName>
        <fullName evidence="1">PIN domain-containing protein</fullName>
    </recommendedName>
</protein>
<evidence type="ECO:0000313" key="3">
    <source>
        <dbReference type="Proteomes" id="UP000033934"/>
    </source>
</evidence>
<proteinExistence type="predicted"/>
<dbReference type="Gene3D" id="3.40.50.1010">
    <property type="entry name" value="5'-nuclease"/>
    <property type="match status" value="1"/>
</dbReference>
<accession>A0A0G0PBU5</accession>
<feature type="domain" description="PIN" evidence="1">
    <location>
        <begin position="3"/>
        <end position="63"/>
    </location>
</feature>
<dbReference type="PANTHER" id="PTHR42188">
    <property type="entry name" value="23S RRNA-SPECIFIC ENDONUCLEASE VAPC20"/>
    <property type="match status" value="1"/>
</dbReference>
<reference evidence="2 3" key="1">
    <citation type="journal article" date="2015" name="Nature">
        <title>rRNA introns, odd ribosomes, and small enigmatic genomes across a large radiation of phyla.</title>
        <authorList>
            <person name="Brown C.T."/>
            <person name="Hug L.A."/>
            <person name="Thomas B.C."/>
            <person name="Sharon I."/>
            <person name="Castelle C.J."/>
            <person name="Singh A."/>
            <person name="Wilkins M.J."/>
            <person name="Williams K.H."/>
            <person name="Banfield J.F."/>
        </authorList>
    </citation>
    <scope>NUCLEOTIDE SEQUENCE [LARGE SCALE GENOMIC DNA]</scope>
</reference>
<gene>
    <name evidence="2" type="ORF">UT11_C0063G0006</name>
</gene>
<name>A0A0G0PBU5_9BACT</name>
<dbReference type="InterPro" id="IPR039018">
    <property type="entry name" value="VapC20-like"/>
</dbReference>
<dbReference type="Pfam" id="PF01850">
    <property type="entry name" value="PIN"/>
    <property type="match status" value="1"/>
</dbReference>
<dbReference type="GO" id="GO:0004521">
    <property type="term" value="F:RNA endonuclease activity"/>
    <property type="evidence" value="ECO:0007669"/>
    <property type="project" value="InterPro"/>
</dbReference>
<dbReference type="EMBL" id="LBVO01000063">
    <property type="protein sequence ID" value="KKQ86756.1"/>
    <property type="molecule type" value="Genomic_DNA"/>
</dbReference>
<comment type="caution">
    <text evidence="2">The sequence shown here is derived from an EMBL/GenBank/DDBJ whole genome shotgun (WGS) entry which is preliminary data.</text>
</comment>
<dbReference type="PANTHER" id="PTHR42188:SF1">
    <property type="entry name" value="23S RRNA-SPECIFIC ENDONUCLEASE VAPC20"/>
    <property type="match status" value="1"/>
</dbReference>
<organism evidence="2 3">
    <name type="scientific">Berkelbacteria bacterium GW2011_GWA2_38_9</name>
    <dbReference type="NCBI Taxonomy" id="1618334"/>
    <lineage>
        <taxon>Bacteria</taxon>
        <taxon>Candidatus Berkelbacteria</taxon>
    </lineage>
</organism>